<keyword evidence="3" id="KW-0378">Hydrolase</keyword>
<name>A0ABD5E5Z8_9ACTN</name>
<organism evidence="3 4">
    <name type="scientific">Streptomyces evansiae</name>
    <dbReference type="NCBI Taxonomy" id="3075535"/>
    <lineage>
        <taxon>Bacteria</taxon>
        <taxon>Bacillati</taxon>
        <taxon>Actinomycetota</taxon>
        <taxon>Actinomycetes</taxon>
        <taxon>Kitasatosporales</taxon>
        <taxon>Streptomycetaceae</taxon>
        <taxon>Streptomyces</taxon>
    </lineage>
</organism>
<dbReference type="InterPro" id="IPR050266">
    <property type="entry name" value="AB_hydrolase_sf"/>
</dbReference>
<comment type="caution">
    <text evidence="3">The sequence shown here is derived from an EMBL/GenBank/DDBJ whole genome shotgun (WGS) entry which is preliminary data.</text>
</comment>
<dbReference type="InterPro" id="IPR029058">
    <property type="entry name" value="AB_hydrolase_fold"/>
</dbReference>
<protein>
    <submittedName>
        <fullName evidence="3">Alpha/beta hydrolase</fullName>
    </submittedName>
</protein>
<dbReference type="InterPro" id="IPR000073">
    <property type="entry name" value="AB_hydrolase_1"/>
</dbReference>
<evidence type="ECO:0000259" key="2">
    <source>
        <dbReference type="Pfam" id="PF00561"/>
    </source>
</evidence>
<evidence type="ECO:0000313" key="3">
    <source>
        <dbReference type="EMBL" id="MDT0416793.1"/>
    </source>
</evidence>
<gene>
    <name evidence="3" type="ORF">RM574_14980</name>
</gene>
<dbReference type="Gene3D" id="3.40.50.1820">
    <property type="entry name" value="alpha/beta hydrolase"/>
    <property type="match status" value="2"/>
</dbReference>
<dbReference type="PRINTS" id="PR00111">
    <property type="entry name" value="ABHYDROLASE"/>
</dbReference>
<dbReference type="EMBL" id="JAVRER010000020">
    <property type="protein sequence ID" value="MDT0416793.1"/>
    <property type="molecule type" value="Genomic_DNA"/>
</dbReference>
<feature type="domain" description="AB hydrolase-1" evidence="2">
    <location>
        <begin position="32"/>
        <end position="133"/>
    </location>
</feature>
<evidence type="ECO:0000313" key="4">
    <source>
        <dbReference type="Proteomes" id="UP001183607"/>
    </source>
</evidence>
<dbReference type="SUPFAM" id="SSF53474">
    <property type="entry name" value="alpha/beta-Hydrolases"/>
    <property type="match status" value="1"/>
</dbReference>
<sequence length="262" mass="27825">MDPRPRPLPALRTVRANGVTLAYRETGPATAPPLLLLPARGESSADWAPVMGPLAAHRRVLALDPRGHGASEYPGTYSFPLLRDDVRAFLAALALPRVDLVAHSLGGIIACLLAQEHPGLIRRLVLEDVPAPLPLATPRPVPERPTGPLGFDWRMVLATEHPRNHPDPAWWERMERADVPALVLAGGPTSVVDQSTVSALAERLPRARLVTVPAGHHIHAEDPDAFLAHVLPFLTADAPGDGPANAPAHEPAGEAADEAGSN</sequence>
<proteinExistence type="predicted"/>
<evidence type="ECO:0000256" key="1">
    <source>
        <dbReference type="SAM" id="MobiDB-lite"/>
    </source>
</evidence>
<accession>A0ABD5E5Z8</accession>
<dbReference type="GO" id="GO:0016787">
    <property type="term" value="F:hydrolase activity"/>
    <property type="evidence" value="ECO:0007669"/>
    <property type="project" value="UniProtKB-KW"/>
</dbReference>
<dbReference type="RefSeq" id="WP_311677128.1">
    <property type="nucleotide sequence ID" value="NZ_JAVRER010000020.1"/>
</dbReference>
<dbReference type="Pfam" id="PF00561">
    <property type="entry name" value="Abhydrolase_1"/>
    <property type="match status" value="1"/>
</dbReference>
<reference evidence="4" key="1">
    <citation type="submission" date="2023-07" db="EMBL/GenBank/DDBJ databases">
        <title>30 novel species of actinomycetes from the DSMZ collection.</title>
        <authorList>
            <person name="Nouioui I."/>
        </authorList>
    </citation>
    <scope>NUCLEOTIDE SEQUENCE [LARGE SCALE GENOMIC DNA]</scope>
    <source>
        <strain evidence="4">DSM 41982</strain>
    </source>
</reference>
<dbReference type="Proteomes" id="UP001183607">
    <property type="component" value="Unassembled WGS sequence"/>
</dbReference>
<dbReference type="AlphaFoldDB" id="A0ABD5E5Z8"/>
<feature type="region of interest" description="Disordered" evidence="1">
    <location>
        <begin position="238"/>
        <end position="262"/>
    </location>
</feature>
<dbReference type="PANTHER" id="PTHR43798:SF33">
    <property type="entry name" value="HYDROLASE, PUTATIVE (AFU_ORTHOLOGUE AFUA_2G14860)-RELATED"/>
    <property type="match status" value="1"/>
</dbReference>
<feature type="compositionally biased region" description="Low complexity" evidence="1">
    <location>
        <begin position="238"/>
        <end position="248"/>
    </location>
</feature>
<dbReference type="PANTHER" id="PTHR43798">
    <property type="entry name" value="MONOACYLGLYCEROL LIPASE"/>
    <property type="match status" value="1"/>
</dbReference>